<feature type="transmembrane region" description="Helical" evidence="1">
    <location>
        <begin position="48"/>
        <end position="66"/>
    </location>
</feature>
<dbReference type="EMBL" id="JAWXVH010000002">
    <property type="protein sequence ID" value="MDX6185524.1"/>
    <property type="molecule type" value="Genomic_DNA"/>
</dbReference>
<dbReference type="EMBL" id="JAWXVG010000002">
    <property type="protein sequence ID" value="MDX6181442.1"/>
    <property type="molecule type" value="Genomic_DNA"/>
</dbReference>
<keyword evidence="5" id="KW-1185">Reference proteome</keyword>
<organism evidence="3 4">
    <name type="scientific">Flavobacterium flavipigmentatum</name>
    <dbReference type="NCBI Taxonomy" id="2893884"/>
    <lineage>
        <taxon>Bacteria</taxon>
        <taxon>Pseudomonadati</taxon>
        <taxon>Bacteroidota</taxon>
        <taxon>Flavobacteriia</taxon>
        <taxon>Flavobacteriales</taxon>
        <taxon>Flavobacteriaceae</taxon>
        <taxon>Flavobacterium</taxon>
    </lineage>
</organism>
<keyword evidence="1" id="KW-0812">Transmembrane</keyword>
<accession>A0AAJ2SAJ2</accession>
<evidence type="ECO:0000256" key="1">
    <source>
        <dbReference type="SAM" id="Phobius"/>
    </source>
</evidence>
<proteinExistence type="predicted"/>
<comment type="caution">
    <text evidence="3">The sequence shown here is derived from an EMBL/GenBank/DDBJ whole genome shotgun (WGS) entry which is preliminary data.</text>
</comment>
<sequence>MKKVKKVFGYILLIGCILFGLLLILVVLEVIPQIQYELSKSKSEGIGFLFGNVVGILFFVLLLVYFSKLALRLIKPNVIPEETIEDIGNH</sequence>
<gene>
    <name evidence="2" type="ORF">SGQ18_04710</name>
    <name evidence="3" type="ORF">SGQ44_07125</name>
</gene>
<evidence type="ECO:0000313" key="5">
    <source>
        <dbReference type="Proteomes" id="UP001278738"/>
    </source>
</evidence>
<evidence type="ECO:0000313" key="2">
    <source>
        <dbReference type="EMBL" id="MDX6181442.1"/>
    </source>
</evidence>
<evidence type="ECO:0000313" key="3">
    <source>
        <dbReference type="EMBL" id="MDX6185524.1"/>
    </source>
</evidence>
<feature type="transmembrane region" description="Helical" evidence="1">
    <location>
        <begin position="7"/>
        <end position="28"/>
    </location>
</feature>
<reference evidence="3 5" key="1">
    <citation type="submission" date="2023-11" db="EMBL/GenBank/DDBJ databases">
        <title>Unpublished Manusciprt.</title>
        <authorList>
            <person name="Saticioglu I.B."/>
            <person name="Ay H."/>
            <person name="Ajmi N."/>
            <person name="Altun S."/>
            <person name="Duman M."/>
        </authorList>
    </citation>
    <scope>NUCLEOTIDE SEQUENCE</scope>
    <source>
        <strain evidence="2 5">Fl-33</strain>
        <strain evidence="3">Fl-77</strain>
    </source>
</reference>
<dbReference type="Proteomes" id="UP001278738">
    <property type="component" value="Unassembled WGS sequence"/>
</dbReference>
<protein>
    <submittedName>
        <fullName evidence="3">Uncharacterized protein</fullName>
    </submittedName>
</protein>
<keyword evidence="1" id="KW-1133">Transmembrane helix</keyword>
<name>A0AAJ2SAJ2_9FLAO</name>
<dbReference type="AlphaFoldDB" id="A0AAJ2SAJ2"/>
<evidence type="ECO:0000313" key="4">
    <source>
        <dbReference type="Proteomes" id="UP001270053"/>
    </source>
</evidence>
<dbReference type="RefSeq" id="WP_229973806.1">
    <property type="nucleotide sequence ID" value="NZ_CP087133.1"/>
</dbReference>
<keyword evidence="1" id="KW-0472">Membrane</keyword>
<dbReference type="Proteomes" id="UP001270053">
    <property type="component" value="Unassembled WGS sequence"/>
</dbReference>